<evidence type="ECO:0000313" key="5">
    <source>
        <dbReference type="Proteomes" id="UP000076715"/>
    </source>
</evidence>
<accession>A0A162DIN8</accession>
<dbReference type="Gene3D" id="2.60.120.260">
    <property type="entry name" value="Galactose-binding domain-like"/>
    <property type="match status" value="2"/>
</dbReference>
<evidence type="ECO:0000256" key="1">
    <source>
        <dbReference type="ARBA" id="ARBA00022729"/>
    </source>
</evidence>
<dbReference type="OrthoDB" id="9757947at2"/>
<dbReference type="InterPro" id="IPR005084">
    <property type="entry name" value="CBM6"/>
</dbReference>
<keyword evidence="1 2" id="KW-0732">Signal</keyword>
<comment type="caution">
    <text evidence="4">The sequence shown here is derived from an EMBL/GenBank/DDBJ whole genome shotgun (WGS) entry which is preliminary data.</text>
</comment>
<dbReference type="PROSITE" id="PS51175">
    <property type="entry name" value="CBM6"/>
    <property type="match status" value="2"/>
</dbReference>
<dbReference type="STRING" id="1642818.AWE51_23790"/>
<dbReference type="CDD" id="cd15482">
    <property type="entry name" value="Sialidase_non-viral"/>
    <property type="match status" value="1"/>
</dbReference>
<gene>
    <name evidence="4" type="ORF">AWE51_23790</name>
</gene>
<dbReference type="Gene3D" id="2.130.10.10">
    <property type="entry name" value="YVTN repeat-like/Quinoprotein amine dehydrogenase"/>
    <property type="match status" value="2"/>
</dbReference>
<dbReference type="InterPro" id="IPR026444">
    <property type="entry name" value="Secre_tail"/>
</dbReference>
<evidence type="ECO:0000256" key="2">
    <source>
        <dbReference type="SAM" id="SignalP"/>
    </source>
</evidence>
<evidence type="ECO:0000259" key="3">
    <source>
        <dbReference type="PROSITE" id="PS51175"/>
    </source>
</evidence>
<dbReference type="Proteomes" id="UP000076715">
    <property type="component" value="Unassembled WGS sequence"/>
</dbReference>
<dbReference type="Pfam" id="PF18962">
    <property type="entry name" value="Por_Secre_tail"/>
    <property type="match status" value="1"/>
</dbReference>
<dbReference type="SUPFAM" id="SSF49785">
    <property type="entry name" value="Galactose-binding domain-like"/>
    <property type="match status" value="2"/>
</dbReference>
<dbReference type="RefSeq" id="WP_066313117.1">
    <property type="nucleotide sequence ID" value="NZ_LQRT01000008.1"/>
</dbReference>
<dbReference type="CDD" id="cd04080">
    <property type="entry name" value="CBM6_cellulase-like"/>
    <property type="match status" value="2"/>
</dbReference>
<dbReference type="GO" id="GO:0030246">
    <property type="term" value="F:carbohydrate binding"/>
    <property type="evidence" value="ECO:0007669"/>
    <property type="project" value="InterPro"/>
</dbReference>
<organism evidence="4 5">
    <name type="scientific">Aquimarina aggregata</name>
    <dbReference type="NCBI Taxonomy" id="1642818"/>
    <lineage>
        <taxon>Bacteria</taxon>
        <taxon>Pseudomonadati</taxon>
        <taxon>Bacteroidota</taxon>
        <taxon>Flavobacteriia</taxon>
        <taxon>Flavobacteriales</taxon>
        <taxon>Flavobacteriaceae</taxon>
        <taxon>Aquimarina</taxon>
    </lineage>
</organism>
<name>A0A162DIN8_9FLAO</name>
<dbReference type="SUPFAM" id="SSF110296">
    <property type="entry name" value="Oligoxyloglucan reducing end-specific cellobiohydrolase"/>
    <property type="match status" value="2"/>
</dbReference>
<dbReference type="Pfam" id="PF03422">
    <property type="entry name" value="CBM_6"/>
    <property type="match status" value="2"/>
</dbReference>
<reference evidence="4 5" key="1">
    <citation type="submission" date="2016-01" db="EMBL/GenBank/DDBJ databases">
        <title>The draft genome sequence of Aquimarina sp. RZW4-3-2.</title>
        <authorList>
            <person name="Wang Y."/>
        </authorList>
    </citation>
    <scope>NUCLEOTIDE SEQUENCE [LARGE SCALE GENOMIC DNA]</scope>
    <source>
        <strain evidence="4 5">RZW4-3-2</strain>
    </source>
</reference>
<sequence>MKQKLKRYVTLGLSLSVFSALFLTRSGLEKQEKQNDSTIAAQRALHAQHLKNSPFTETLKLSKAERKSKGLPPNKYYEQMWELTLNPQTGKTSPENVHLLQQKLRKEISKRAPGDAANNPWIERGPNDIGGRTRAIMFDPNDNTNRRVFAGGVSGGLWVNDNITAANSQWSRIENVPGNLSVTSITVDPRNSNTFYIGTGEQYTAGDVVGNGVYRSTDGGSTWQAVNIPAAGPATFEFSATNLFLSGIFFVNDVTAWNNTAENRTELFVGVGAHIYGDASNPTNRLGYQTAGLYRSIDGGANWNRIESTNLRFTFSGANYYYIPNDLEIASDNSLWMGTIETPGLSNGGGRVFSSTNGATWTEATASPLPDSNRVELETSATDANTMYALTEGLARNAQDRLIDPVHIYRTTNRFGAVTETTLPNDVDTGIPANDFTRGQSFYNLMIEADPTNDDILYVGGIDLFRSTNSGNSWTQISKWSNNNNLAALPVSLVHADQHAMVFRPGNTNQAIFGNDGGVFYSNSLSTAGNNNVFGARNNNYNVTQYVKAAIGPNGVGDTAGIFTAGAQDNGSQAFRNVTPGINGSEELSDGDGFYTFVDRDGQFMIATFLHNIIYRFNLPWDGRSRIQGGATTLSNDDQTGDFVNQMGYDSQANFLLSNASSGTNFAIRTIDVANDRNSDIRNALLTAKPTALTPSPFANNTWLIGTANGGLLRLTNVGLGTANWAAITTPFVGSVSSVRFGATANDIMVTMHNYGVTSIWSSTNGGTNWVNKEGNLPDIPVRDILQNPLDRDEVIVGTQLGVWVTTNFNATNPTWSRSQNGMSDASVTSFDYWAINGDDNNNRIIASTYGRGVFTGSFTSNSNTPSGNTQTAFVSNSIPGTIQAENYDNGGQGVAYNDTTNNNIGGQGRTNQGVDITNTPDAGGGQIIGWTANGEWLEYTIGNVTPGTYNVTFRVASNVSNTKSIEALLGSQNLGNISIGNTGGWQTFTDLTLNNVVISNGNANQILRLNISGGSYNINWVRFEAVTSAQTAFAVQNIPGTIELENYDNGGQDVAYNDVDTSNNGGQGRTNEAVDVQTTTDAGGGTNVGWVANGEWLEYTIANTTAGTYAINIRVASPRNTAKSVQVSLGGVNLGTVAVPNTGGWQTWQTITIPSVTVSGGSNKVLRLTMVGGSFNINSVQFSSSVRNTAITSIANSNENSKNKASISLYPNPAIEKVQIDFGKIISTKVPVQFFDHLGRAIKSVEINTNNQSIDIQDLTTGLYFIKIGLENQTIQKTLVKR</sequence>
<dbReference type="EMBL" id="LQRT01000008">
    <property type="protein sequence ID" value="KZS40978.1"/>
    <property type="molecule type" value="Genomic_DNA"/>
</dbReference>
<feature type="domain" description="CBM6" evidence="3">
    <location>
        <begin position="1041"/>
        <end position="1184"/>
    </location>
</feature>
<dbReference type="PANTHER" id="PTHR40469">
    <property type="entry name" value="SECRETED GLYCOSYL HYDROLASE"/>
    <property type="match status" value="1"/>
</dbReference>
<proteinExistence type="predicted"/>
<dbReference type="SMART" id="SM00606">
    <property type="entry name" value="CBD_IV"/>
    <property type="match status" value="2"/>
</dbReference>
<dbReference type="PANTHER" id="PTHR40469:SF2">
    <property type="entry name" value="GALACTOSE-BINDING DOMAIN-LIKE SUPERFAMILY PROTEIN"/>
    <property type="match status" value="1"/>
</dbReference>
<dbReference type="NCBIfam" id="TIGR04183">
    <property type="entry name" value="Por_Secre_tail"/>
    <property type="match status" value="1"/>
</dbReference>
<dbReference type="InterPro" id="IPR006584">
    <property type="entry name" value="Cellulose-bd_IV"/>
</dbReference>
<protein>
    <recommendedName>
        <fullName evidence="3">CBM6 domain-containing protein</fullName>
    </recommendedName>
</protein>
<feature type="domain" description="CBM6" evidence="3">
    <location>
        <begin position="881"/>
        <end position="1025"/>
    </location>
</feature>
<dbReference type="InterPro" id="IPR015943">
    <property type="entry name" value="WD40/YVTN_repeat-like_dom_sf"/>
</dbReference>
<feature type="signal peptide" evidence="2">
    <location>
        <begin position="1"/>
        <end position="19"/>
    </location>
</feature>
<dbReference type="InterPro" id="IPR008979">
    <property type="entry name" value="Galactose-bd-like_sf"/>
</dbReference>
<feature type="chain" id="PRO_5007833309" description="CBM6 domain-containing protein" evidence="2">
    <location>
        <begin position="20"/>
        <end position="1283"/>
    </location>
</feature>
<keyword evidence="5" id="KW-1185">Reference proteome</keyword>
<evidence type="ECO:0000313" key="4">
    <source>
        <dbReference type="EMBL" id="KZS40978.1"/>
    </source>
</evidence>